<dbReference type="CDD" id="cd05782">
    <property type="entry name" value="DNA_polB_like1_exo"/>
    <property type="match status" value="1"/>
</dbReference>
<dbReference type="AlphaFoldDB" id="A0A222P1G0"/>
<accession>A0A222P1G0</accession>
<dbReference type="InterPro" id="IPR012337">
    <property type="entry name" value="RNaseH-like_sf"/>
</dbReference>
<keyword evidence="2" id="KW-0378">Hydrolase</keyword>
<evidence type="ECO:0000259" key="1">
    <source>
        <dbReference type="Pfam" id="PF10108"/>
    </source>
</evidence>
<dbReference type="GO" id="GO:0004527">
    <property type="term" value="F:exonuclease activity"/>
    <property type="evidence" value="ECO:0007669"/>
    <property type="project" value="UniProtKB-KW"/>
</dbReference>
<dbReference type="GO" id="GO:0003676">
    <property type="term" value="F:nucleic acid binding"/>
    <property type="evidence" value="ECO:0007669"/>
    <property type="project" value="InterPro"/>
</dbReference>
<dbReference type="Pfam" id="PF10108">
    <property type="entry name" value="DNA_pol_B_exo2"/>
    <property type="match status" value="1"/>
</dbReference>
<keyword evidence="2" id="KW-0540">Nuclease</keyword>
<gene>
    <name evidence="2" type="ORF">clem_05715</name>
</gene>
<keyword evidence="3" id="KW-1185">Reference proteome</keyword>
<keyword evidence="2" id="KW-0269">Exonuclease</keyword>
<dbReference type="Gene3D" id="3.30.420.10">
    <property type="entry name" value="Ribonuclease H-like superfamily/Ribonuclease H"/>
    <property type="match status" value="1"/>
</dbReference>
<dbReference type="RefSeq" id="WP_094090732.1">
    <property type="nucleotide sequence ID" value="NZ_CP016397.1"/>
</dbReference>
<organism evidence="2 3">
    <name type="scientific">Legionella clemsonensis</name>
    <dbReference type="NCBI Taxonomy" id="1867846"/>
    <lineage>
        <taxon>Bacteria</taxon>
        <taxon>Pseudomonadati</taxon>
        <taxon>Pseudomonadota</taxon>
        <taxon>Gammaproteobacteria</taxon>
        <taxon>Legionellales</taxon>
        <taxon>Legionellaceae</taxon>
        <taxon>Legionella</taxon>
    </lineage>
</organism>
<reference evidence="3" key="1">
    <citation type="submission" date="2016-07" db="EMBL/GenBank/DDBJ databases">
        <authorList>
            <person name="Florea S."/>
            <person name="Webb J.S."/>
            <person name="Jaromczyk J."/>
            <person name="Schardl C.L."/>
        </authorList>
    </citation>
    <scope>NUCLEOTIDE SEQUENCE [LARGE SCALE GENOMIC DNA]</scope>
    <source>
        <strain evidence="3">CDC-D5610</strain>
    </source>
</reference>
<feature type="domain" description="Predicted 3'-5' exonuclease PolB-like" evidence="1">
    <location>
        <begin position="45"/>
        <end position="255"/>
    </location>
</feature>
<evidence type="ECO:0000313" key="2">
    <source>
        <dbReference type="EMBL" id="ASQ45698.1"/>
    </source>
</evidence>
<evidence type="ECO:0000313" key="3">
    <source>
        <dbReference type="Proteomes" id="UP000201728"/>
    </source>
</evidence>
<dbReference type="InterPro" id="IPR036397">
    <property type="entry name" value="RNaseH_sf"/>
</dbReference>
<name>A0A222P1G0_9GAMM</name>
<dbReference type="InterPro" id="IPR019288">
    <property type="entry name" value="3'-5'_exonuclease_PolB-like"/>
</dbReference>
<proteinExistence type="predicted"/>
<protein>
    <submittedName>
        <fullName evidence="2">Putative 3'-5' exonuclease related to the exonuclease domain of PolB</fullName>
    </submittedName>
</protein>
<sequence>MSILVFDIETIPDVEAGKKLYDLQNLSDEDTVSALCTLRRIKAGNDFLPHYLQKIVAISLVLSQGSQLKVWSLGDEKLADEKDLIQRFFSGIEKYTPTLVSWNGCGFDLPVLHYRSLLHGISAPTYWENGENHQHFRWNNYLNRFHYRHLDLMDILAAYQNKAFAPLDEIASMLGFPGKMGMSGAKVWEEYSQGNLKKIRDYCETDVLNTYCVYLRFELMRGALNQEEYIKQIENLRSYLLSQSEKNHLQEFLQRMS</sequence>
<dbReference type="Proteomes" id="UP000201728">
    <property type="component" value="Chromosome"/>
</dbReference>
<dbReference type="EMBL" id="CP016397">
    <property type="protein sequence ID" value="ASQ45698.1"/>
    <property type="molecule type" value="Genomic_DNA"/>
</dbReference>
<dbReference type="OrthoDB" id="13288at2"/>
<dbReference type="SUPFAM" id="SSF53098">
    <property type="entry name" value="Ribonuclease H-like"/>
    <property type="match status" value="1"/>
</dbReference>
<dbReference type="KEGG" id="lcd:clem_05715"/>